<evidence type="ECO:0000313" key="8">
    <source>
        <dbReference type="EMBL" id="BAY59127.1"/>
    </source>
</evidence>
<evidence type="ECO:0000256" key="3">
    <source>
        <dbReference type="ARBA" id="ARBA00022827"/>
    </source>
</evidence>
<evidence type="ECO:0000256" key="5">
    <source>
        <dbReference type="ARBA" id="ARBA00023002"/>
    </source>
</evidence>
<evidence type="ECO:0000256" key="2">
    <source>
        <dbReference type="ARBA" id="ARBA00022630"/>
    </source>
</evidence>
<feature type="domain" description="FAD-binding" evidence="7">
    <location>
        <begin position="15"/>
        <end position="197"/>
    </location>
</feature>
<dbReference type="GO" id="GO:0071949">
    <property type="term" value="F:FAD binding"/>
    <property type="evidence" value="ECO:0007669"/>
    <property type="project" value="InterPro"/>
</dbReference>
<evidence type="ECO:0000256" key="1">
    <source>
        <dbReference type="ARBA" id="ARBA00001974"/>
    </source>
</evidence>
<dbReference type="InterPro" id="IPR002938">
    <property type="entry name" value="FAD-bd"/>
</dbReference>
<evidence type="ECO:0000256" key="6">
    <source>
        <dbReference type="ARBA" id="ARBA00023033"/>
    </source>
</evidence>
<dbReference type="PRINTS" id="PR00420">
    <property type="entry name" value="RNGMNOXGNASE"/>
</dbReference>
<dbReference type="GO" id="GO:0070189">
    <property type="term" value="P:kynurenine metabolic process"/>
    <property type="evidence" value="ECO:0007669"/>
    <property type="project" value="TreeGrafter"/>
</dbReference>
<keyword evidence="3" id="KW-0274">FAD</keyword>
<dbReference type="Pfam" id="PF01494">
    <property type="entry name" value="FAD_binding_3"/>
    <property type="match status" value="2"/>
</dbReference>
<protein>
    <recommendedName>
        <fullName evidence="7">FAD-binding domain-containing protein</fullName>
    </recommendedName>
</protein>
<dbReference type="EMBL" id="AP018203">
    <property type="protein sequence ID" value="BAY59127.1"/>
    <property type="molecule type" value="Genomic_DNA"/>
</dbReference>
<accession>A0A1Z4JR28</accession>
<dbReference type="SUPFAM" id="SSF51905">
    <property type="entry name" value="FAD/NAD(P)-binding domain"/>
    <property type="match status" value="1"/>
</dbReference>
<gene>
    <name evidence="8" type="ORF">NIES2135_60040</name>
</gene>
<dbReference type="Proteomes" id="UP000217895">
    <property type="component" value="Chromosome"/>
</dbReference>
<keyword evidence="2" id="KW-0285">Flavoprotein</keyword>
<dbReference type="PANTHER" id="PTHR46028:SF2">
    <property type="entry name" value="KYNURENINE 3-MONOOXYGENASE"/>
    <property type="match status" value="1"/>
</dbReference>
<evidence type="ECO:0000256" key="4">
    <source>
        <dbReference type="ARBA" id="ARBA00022857"/>
    </source>
</evidence>
<keyword evidence="9" id="KW-1185">Reference proteome</keyword>
<keyword evidence="5" id="KW-0560">Oxidoreductase</keyword>
<evidence type="ECO:0000313" key="9">
    <source>
        <dbReference type="Proteomes" id="UP000217895"/>
    </source>
</evidence>
<dbReference type="InterPro" id="IPR036188">
    <property type="entry name" value="FAD/NAD-bd_sf"/>
</dbReference>
<dbReference type="PANTHER" id="PTHR46028">
    <property type="entry name" value="KYNURENINE 3-MONOOXYGENASE"/>
    <property type="match status" value="1"/>
</dbReference>
<sequence length="495" mass="56227">MLIQPTPSELVLSHTNALIIGGGPAGLATALMLAHRGWTNITVLEKRTAADYYEPDKSFNYLIDGRGQKLTDLLGLTEQLPKIGVPTTAFYITRIQPNGKRKTSKLPIVNSNRKIAYWIPRRVFVQLLYEEIERNWQDRITVHFDTQCTAINQISTEEGIKTLEVVAQKSNHEIERFEPFLLVGCDGIQSIVRTTLKQWDRTDRFEMQRFPSPSSGLRYKVLSLPPNFPLDAQHQDQAVSTRAYAIRGIWRSRTQFLTLGLLPLKDDTAPRTVNIITHPDHQIWSLKTGEQVLQFFEQDFPQLPIRQMISIEEADRFAKSNGGVFPMPQFCPGLHYLLKQEPSETIQAGIVLLGDAIHCFPPDIGQGVNAALEDVSVLNDILCQSQNDLLQALPRYEAIRAMDVQAVVRLAQTAAPWQYNQNRLQARLWMMRFFLHFGLSRFLPGMSPPAFFQLQNQELSYQEIWSQEQSSSKILKVFSIILLSGLLASAIASQW</sequence>
<evidence type="ECO:0000259" key="7">
    <source>
        <dbReference type="Pfam" id="PF01494"/>
    </source>
</evidence>
<keyword evidence="6" id="KW-0503">Monooxygenase</keyword>
<feature type="domain" description="FAD-binding" evidence="7">
    <location>
        <begin position="350"/>
        <end position="409"/>
    </location>
</feature>
<reference evidence="8 9" key="1">
    <citation type="submission" date="2017-06" db="EMBL/GenBank/DDBJ databases">
        <title>Genome sequencing of cyanobaciteial culture collection at National Institute for Environmental Studies (NIES).</title>
        <authorList>
            <person name="Hirose Y."/>
            <person name="Shimura Y."/>
            <person name="Fujisawa T."/>
            <person name="Nakamura Y."/>
            <person name="Kawachi M."/>
        </authorList>
    </citation>
    <scope>NUCLEOTIDE SEQUENCE [LARGE SCALE GENOMIC DNA]</scope>
    <source>
        <strain evidence="8 9">NIES-2135</strain>
    </source>
</reference>
<dbReference type="Gene3D" id="3.50.50.60">
    <property type="entry name" value="FAD/NAD(P)-binding domain"/>
    <property type="match status" value="1"/>
</dbReference>
<comment type="cofactor">
    <cofactor evidence="1">
        <name>FAD</name>
        <dbReference type="ChEBI" id="CHEBI:57692"/>
    </cofactor>
</comment>
<organism evidence="8 9">
    <name type="scientific">Leptolyngbya boryana NIES-2135</name>
    <dbReference type="NCBI Taxonomy" id="1973484"/>
    <lineage>
        <taxon>Bacteria</taxon>
        <taxon>Bacillati</taxon>
        <taxon>Cyanobacteriota</taxon>
        <taxon>Cyanophyceae</taxon>
        <taxon>Leptolyngbyales</taxon>
        <taxon>Leptolyngbyaceae</taxon>
        <taxon>Leptolyngbya group</taxon>
        <taxon>Leptolyngbya</taxon>
    </lineage>
</organism>
<name>A0A1Z4JR28_LEPBY</name>
<dbReference type="GO" id="GO:0004502">
    <property type="term" value="F:kynurenine 3-monooxygenase activity"/>
    <property type="evidence" value="ECO:0007669"/>
    <property type="project" value="TreeGrafter"/>
</dbReference>
<keyword evidence="4" id="KW-0521">NADP</keyword>
<proteinExistence type="predicted"/>
<dbReference type="AlphaFoldDB" id="A0A1Z4JR28"/>